<dbReference type="EMBL" id="UYYA01004913">
    <property type="protein sequence ID" value="VDM63736.1"/>
    <property type="molecule type" value="Genomic_DNA"/>
</dbReference>
<dbReference type="WBParaSite" id="ACOC_0001215001-mRNA-1">
    <property type="protein sequence ID" value="ACOC_0001215001-mRNA-1"/>
    <property type="gene ID" value="ACOC_0001215001"/>
</dbReference>
<name>A0A0R3PZW1_ANGCS</name>
<gene>
    <name evidence="1" type="ORF">ACOC_LOCUS12151</name>
</gene>
<protein>
    <submittedName>
        <fullName evidence="1 3">Uncharacterized protein</fullName>
    </submittedName>
</protein>
<sequence>MVRSVPSHCSFSKAIWNADRYYDEVCDYEPEATSSVTPIPTVTLANGVEMPMLGLDQIMSECRRVEQLPWDPTVLLCS</sequence>
<organism evidence="3">
    <name type="scientific">Angiostrongylus costaricensis</name>
    <name type="common">Nematode worm</name>
    <dbReference type="NCBI Taxonomy" id="334426"/>
    <lineage>
        <taxon>Eukaryota</taxon>
        <taxon>Metazoa</taxon>
        <taxon>Ecdysozoa</taxon>
        <taxon>Nematoda</taxon>
        <taxon>Chromadorea</taxon>
        <taxon>Rhabditida</taxon>
        <taxon>Rhabditina</taxon>
        <taxon>Rhabditomorpha</taxon>
        <taxon>Strongyloidea</taxon>
        <taxon>Metastrongylidae</taxon>
        <taxon>Angiostrongylus</taxon>
    </lineage>
</organism>
<dbReference type="Proteomes" id="UP000267027">
    <property type="component" value="Unassembled WGS sequence"/>
</dbReference>
<reference evidence="1 2" key="2">
    <citation type="submission" date="2018-11" db="EMBL/GenBank/DDBJ databases">
        <authorList>
            <consortium name="Pathogen Informatics"/>
        </authorList>
    </citation>
    <scope>NUCLEOTIDE SEQUENCE [LARGE SCALE GENOMIC DNA]</scope>
    <source>
        <strain evidence="1 2">Costa Rica</strain>
    </source>
</reference>
<proteinExistence type="predicted"/>
<evidence type="ECO:0000313" key="3">
    <source>
        <dbReference type="WBParaSite" id="ACOC_0001215001-mRNA-1"/>
    </source>
</evidence>
<keyword evidence="2" id="KW-1185">Reference proteome</keyword>
<evidence type="ECO:0000313" key="1">
    <source>
        <dbReference type="EMBL" id="VDM63736.1"/>
    </source>
</evidence>
<evidence type="ECO:0000313" key="2">
    <source>
        <dbReference type="Proteomes" id="UP000267027"/>
    </source>
</evidence>
<accession>A0A0R3PZW1</accession>
<reference evidence="3" key="1">
    <citation type="submission" date="2017-02" db="UniProtKB">
        <authorList>
            <consortium name="WormBaseParasite"/>
        </authorList>
    </citation>
    <scope>IDENTIFICATION</scope>
</reference>
<dbReference type="OrthoDB" id="5810726at2759"/>
<dbReference type="AlphaFoldDB" id="A0A0R3PZW1"/>